<keyword evidence="1" id="KW-0614">Plasmid</keyword>
<evidence type="ECO:0000313" key="1">
    <source>
        <dbReference type="EMBL" id="QDC40415.1"/>
    </source>
</evidence>
<sequence length="74" mass="8661">MNTHKNARLTYLRRLETDQDMTERALLQTLTRFPRLGSCTVKVSCDERFQRTAFYRRGHPMGGALVLSIRHQLP</sequence>
<proteinExistence type="predicted"/>
<geneLocation type="plasmid" evidence="2">
    <name>psf2</name>
</geneLocation>
<organism evidence="1 2">
    <name type="scientific">Sphingobium fuliginis ATCC 27551</name>
    <dbReference type="NCBI Taxonomy" id="1208342"/>
    <lineage>
        <taxon>Bacteria</taxon>
        <taxon>Pseudomonadati</taxon>
        <taxon>Pseudomonadota</taxon>
        <taxon>Alphaproteobacteria</taxon>
        <taxon>Sphingomonadales</taxon>
        <taxon>Sphingomonadaceae</taxon>
        <taxon>Sphingobium</taxon>
    </lineage>
</organism>
<protein>
    <submittedName>
        <fullName evidence="1">Uncharacterized protein</fullName>
    </submittedName>
</protein>
<dbReference type="EMBL" id="CP041019">
    <property type="protein sequence ID" value="QDC40415.1"/>
    <property type="molecule type" value="Genomic_DNA"/>
</dbReference>
<name>A0A5B8CNY0_SPHSA</name>
<dbReference type="Proteomes" id="UP000311469">
    <property type="component" value="Plasmid pSF2"/>
</dbReference>
<dbReference type="KEGG" id="sufl:FIL70_25115"/>
<dbReference type="AlphaFoldDB" id="A0A5B8CNY0"/>
<gene>
    <name evidence="1" type="ORF">FIL70_25115</name>
</gene>
<reference evidence="1 2" key="1">
    <citation type="submission" date="2019-06" db="EMBL/GenBank/DDBJ databases">
        <title>Genome organization and adaptive potential of archetypical organophosphate degarding Sphingobium fuliginis ATCC 27551.</title>
        <authorList>
            <person name="Sarwar A."/>
            <person name="Parthasarathy S."/>
            <person name="Singh C."/>
            <person name="Siddavattam D."/>
        </authorList>
    </citation>
    <scope>NUCLEOTIDE SEQUENCE [LARGE SCALE GENOMIC DNA]</scope>
    <source>
        <strain evidence="1 2">ATCC 27551</strain>
        <plasmid evidence="2">psf2</plasmid>
    </source>
</reference>
<accession>A0A5B8CNY0</accession>
<evidence type="ECO:0000313" key="2">
    <source>
        <dbReference type="Proteomes" id="UP000311469"/>
    </source>
</evidence>